<evidence type="ECO:0000313" key="4">
    <source>
        <dbReference type="Proteomes" id="UP000320710"/>
    </source>
</evidence>
<comment type="caution">
    <text evidence="3">The sequence shown here is derived from an EMBL/GenBank/DDBJ whole genome shotgun (WGS) entry which is preliminary data.</text>
</comment>
<organism evidence="3 4">
    <name type="scientific">Serratia marcescens</name>
    <dbReference type="NCBI Taxonomy" id="615"/>
    <lineage>
        <taxon>Bacteria</taxon>
        <taxon>Pseudomonadati</taxon>
        <taxon>Pseudomonadota</taxon>
        <taxon>Gammaproteobacteria</taxon>
        <taxon>Enterobacterales</taxon>
        <taxon>Yersiniaceae</taxon>
        <taxon>Serratia</taxon>
    </lineage>
</organism>
<feature type="compositionally biased region" description="Polar residues" evidence="2">
    <location>
        <begin position="49"/>
        <end position="64"/>
    </location>
</feature>
<dbReference type="AlphaFoldDB" id="A0AA46K577"/>
<accession>A0AA46K577</accession>
<evidence type="ECO:0000256" key="1">
    <source>
        <dbReference type="SAM" id="Coils"/>
    </source>
</evidence>
<feature type="region of interest" description="Disordered" evidence="2">
    <location>
        <begin position="236"/>
        <end position="267"/>
    </location>
</feature>
<feature type="region of interest" description="Disordered" evidence="2">
    <location>
        <begin position="37"/>
        <end position="110"/>
    </location>
</feature>
<feature type="compositionally biased region" description="Basic residues" evidence="2">
    <location>
        <begin position="37"/>
        <end position="48"/>
    </location>
</feature>
<evidence type="ECO:0000256" key="2">
    <source>
        <dbReference type="SAM" id="MobiDB-lite"/>
    </source>
</evidence>
<gene>
    <name evidence="3" type="ORF">FHU12_2339</name>
</gene>
<reference evidence="3 4" key="1">
    <citation type="submission" date="2019-06" db="EMBL/GenBank/DDBJ databases">
        <authorList>
            <person name="Deangelis K."/>
            <person name="Huntemann M."/>
            <person name="Clum A."/>
            <person name="Pillay M."/>
            <person name="Palaniappan K."/>
            <person name="Varghese N."/>
            <person name="Mikhailova N."/>
            <person name="Stamatis D."/>
            <person name="Reddy T."/>
            <person name="Daum C."/>
            <person name="Shapiro N."/>
            <person name="Ivanova N."/>
            <person name="Kyrpides N."/>
            <person name="Woyke T."/>
        </authorList>
    </citation>
    <scope>NUCLEOTIDE SEQUENCE [LARGE SCALE GENOMIC DNA]</scope>
    <source>
        <strain evidence="3 4">106R</strain>
    </source>
</reference>
<dbReference type="RefSeq" id="WP_260440722.1">
    <property type="nucleotide sequence ID" value="NZ_VFMJ01000001.1"/>
</dbReference>
<dbReference type="EMBL" id="VFMJ01000001">
    <property type="protein sequence ID" value="TQI84817.1"/>
    <property type="molecule type" value="Genomic_DNA"/>
</dbReference>
<name>A0AA46K577_SERMA</name>
<proteinExistence type="predicted"/>
<evidence type="ECO:0008006" key="5">
    <source>
        <dbReference type="Google" id="ProtNLM"/>
    </source>
</evidence>
<reference evidence="3 4" key="2">
    <citation type="submission" date="2019-07" db="EMBL/GenBank/DDBJ databases">
        <title>Investigation of anaerobic lignin degradation for improved lignocellulosic biofuels.</title>
        <authorList>
            <person name="Deangelis K.PhD."/>
        </authorList>
    </citation>
    <scope>NUCLEOTIDE SEQUENCE [LARGE SCALE GENOMIC DNA]</scope>
    <source>
        <strain evidence="3 4">106R</strain>
    </source>
</reference>
<keyword evidence="1" id="KW-0175">Coiled coil</keyword>
<sequence length="267" mass="29449">MSQPEESGLERDYCAGQLSLRDLAEIYGISEGAIRKRAKKHGWVRKGKSGTQKGTQVRKSGTQKSKVRTGGRSAKSGSIQEGGEAPEPKTKPIRGKRTDPPVNPFGANNRAALKHGGYARRMLLPDDVIEDAEAMGLEDELRRVQASNLIAAANIGRWGEALRDEENEERKKILRENIRGAEQAMDRNTARIESILRTFSQLAVSEAMLPKIEADTDFRRAATDKTRLECEKLGKELADDDDNDTPKPVAININVVDARRDDDSADA</sequence>
<dbReference type="Proteomes" id="UP000320710">
    <property type="component" value="Unassembled WGS sequence"/>
</dbReference>
<feature type="compositionally biased region" description="Basic and acidic residues" evidence="2">
    <location>
        <begin position="257"/>
        <end position="267"/>
    </location>
</feature>
<feature type="coiled-coil region" evidence="1">
    <location>
        <begin position="164"/>
        <end position="191"/>
    </location>
</feature>
<evidence type="ECO:0000313" key="3">
    <source>
        <dbReference type="EMBL" id="TQI84817.1"/>
    </source>
</evidence>
<protein>
    <recommendedName>
        <fullName evidence="5">Terminase</fullName>
    </recommendedName>
</protein>